<dbReference type="InterPro" id="IPR035093">
    <property type="entry name" value="RelE/ParE_toxin_dom_sf"/>
</dbReference>
<sequence length="100" mass="12062">MEKEIIWSKTALEQLESIYFYLIKKTKSKTVSNKVVDIIYESVTILKSNWEIYELDEMKKSNSGNFRAYEIYNYRISYKITPNEIFIVRIRHTKRNPKSL</sequence>
<dbReference type="Pfam" id="PF05016">
    <property type="entry name" value="ParE_toxin"/>
    <property type="match status" value="1"/>
</dbReference>
<reference evidence="3" key="1">
    <citation type="submission" date="2016-10" db="EMBL/GenBank/DDBJ databases">
        <authorList>
            <person name="Varghese N."/>
            <person name="Submissions S."/>
        </authorList>
    </citation>
    <scope>NUCLEOTIDE SEQUENCE [LARGE SCALE GENOMIC DNA]</scope>
    <source>
        <strain evidence="3">DSM 17934</strain>
    </source>
</reference>
<proteinExistence type="predicted"/>
<dbReference type="SUPFAM" id="SSF143011">
    <property type="entry name" value="RelE-like"/>
    <property type="match status" value="1"/>
</dbReference>
<dbReference type="RefSeq" id="WP_091308261.1">
    <property type="nucleotide sequence ID" value="NZ_CBCSJU010000001.1"/>
</dbReference>
<dbReference type="Gene3D" id="3.30.2310.20">
    <property type="entry name" value="RelE-like"/>
    <property type="match status" value="1"/>
</dbReference>
<protein>
    <submittedName>
        <fullName evidence="2">Plasmid stabilization system protein ParE</fullName>
    </submittedName>
</protein>
<dbReference type="AlphaFoldDB" id="A0A1H6R477"/>
<dbReference type="InterPro" id="IPR007712">
    <property type="entry name" value="RelE/ParE_toxin"/>
</dbReference>
<evidence type="ECO:0000256" key="1">
    <source>
        <dbReference type="ARBA" id="ARBA00022649"/>
    </source>
</evidence>
<dbReference type="EMBL" id="FNYA01000001">
    <property type="protein sequence ID" value="SEI47317.1"/>
    <property type="molecule type" value="Genomic_DNA"/>
</dbReference>
<accession>A0A1H6R477</accession>
<organism evidence="2 3">
    <name type="scientific">Flavobacterium terrigena</name>
    <dbReference type="NCBI Taxonomy" id="402734"/>
    <lineage>
        <taxon>Bacteria</taxon>
        <taxon>Pseudomonadati</taxon>
        <taxon>Bacteroidota</taxon>
        <taxon>Flavobacteriia</taxon>
        <taxon>Flavobacteriales</taxon>
        <taxon>Flavobacteriaceae</taxon>
        <taxon>Flavobacterium</taxon>
    </lineage>
</organism>
<dbReference type="STRING" id="402734.SAMN05660918_0788"/>
<gene>
    <name evidence="2" type="ORF">SAMN05660918_0788</name>
</gene>
<evidence type="ECO:0000313" key="3">
    <source>
        <dbReference type="Proteomes" id="UP000199702"/>
    </source>
</evidence>
<evidence type="ECO:0000313" key="2">
    <source>
        <dbReference type="EMBL" id="SEI47317.1"/>
    </source>
</evidence>
<dbReference type="Proteomes" id="UP000199702">
    <property type="component" value="Unassembled WGS sequence"/>
</dbReference>
<dbReference type="OrthoDB" id="962256at2"/>
<keyword evidence="1" id="KW-1277">Toxin-antitoxin system</keyword>
<keyword evidence="3" id="KW-1185">Reference proteome</keyword>
<name>A0A1H6R477_9FLAO</name>